<organism evidence="3 4">
    <name type="scientific">Enterococcus hermanniensis</name>
    <dbReference type="NCBI Taxonomy" id="249189"/>
    <lineage>
        <taxon>Bacteria</taxon>
        <taxon>Bacillati</taxon>
        <taxon>Bacillota</taxon>
        <taxon>Bacilli</taxon>
        <taxon>Lactobacillales</taxon>
        <taxon>Enterococcaceae</taxon>
        <taxon>Enterococcus</taxon>
    </lineage>
</organism>
<keyword evidence="1" id="KW-1133">Transmembrane helix</keyword>
<dbReference type="InterPro" id="IPR032710">
    <property type="entry name" value="NTF2-like_dom_sf"/>
</dbReference>
<dbReference type="STRING" id="249189.RV04_GL000450"/>
<dbReference type="RefSeq" id="WP_071858409.1">
    <property type="nucleotide sequence ID" value="NZ_JBHSHK010000021.1"/>
</dbReference>
<dbReference type="Proteomes" id="UP000182077">
    <property type="component" value="Unassembled WGS sequence"/>
</dbReference>
<evidence type="ECO:0000313" key="3">
    <source>
        <dbReference type="EMBL" id="OJG44882.1"/>
    </source>
</evidence>
<sequence length="244" mass="27994">MKKIIILIAFIFLFLTAFPSHSAAVAGGHGGGSSSRVSSYHSSRSTSFRNTGRSTTYYSTSIRFLSPFRTFILYFLFISTVGISLIRKKVQSYQVSEAVRKEFLAALPGDKRNKKHLIQEIKKIFLTIQTSWNQSTLAIAKDCYTPTLYQNHLSILNAQQTQGIKNRTEKISLKKLSNFRIIHENSFSVQLYFTCLDYEEVVDTGQIISGSHRKKQAFLQTWYFNYDATDKRWKADFIQPINLN</sequence>
<proteinExistence type="predicted"/>
<keyword evidence="4" id="KW-1185">Reference proteome</keyword>
<keyword evidence="1" id="KW-0472">Membrane</keyword>
<evidence type="ECO:0000256" key="1">
    <source>
        <dbReference type="SAM" id="Phobius"/>
    </source>
</evidence>
<evidence type="ECO:0000313" key="4">
    <source>
        <dbReference type="Proteomes" id="UP000182077"/>
    </source>
</evidence>
<evidence type="ECO:0008006" key="5">
    <source>
        <dbReference type="Google" id="ProtNLM"/>
    </source>
</evidence>
<feature type="transmembrane region" description="Helical" evidence="1">
    <location>
        <begin position="68"/>
        <end position="86"/>
    </location>
</feature>
<name>A0A1L8TL85_9ENTE</name>
<keyword evidence="2" id="KW-0732">Signal</keyword>
<gene>
    <name evidence="3" type="ORF">RV04_GL000450</name>
</gene>
<dbReference type="EMBL" id="JXKQ01000010">
    <property type="protein sequence ID" value="OJG44882.1"/>
    <property type="molecule type" value="Genomic_DNA"/>
</dbReference>
<feature type="signal peptide" evidence="2">
    <location>
        <begin position="1"/>
        <end position="22"/>
    </location>
</feature>
<feature type="chain" id="PRO_5039582872" description="Tim44-like domain-containing protein" evidence="2">
    <location>
        <begin position="23"/>
        <end position="244"/>
    </location>
</feature>
<keyword evidence="1" id="KW-0812">Transmembrane</keyword>
<reference evidence="3 4" key="1">
    <citation type="submission" date="2014-12" db="EMBL/GenBank/DDBJ databases">
        <title>Draft genome sequences of 29 type strains of Enterococci.</title>
        <authorList>
            <person name="Zhong Z."/>
            <person name="Sun Z."/>
            <person name="Liu W."/>
            <person name="Zhang W."/>
            <person name="Zhang H."/>
        </authorList>
    </citation>
    <scope>NUCLEOTIDE SEQUENCE [LARGE SCALE GENOMIC DNA]</scope>
    <source>
        <strain evidence="3 4">DSM 17122</strain>
    </source>
</reference>
<protein>
    <recommendedName>
        <fullName evidence="5">Tim44-like domain-containing protein</fullName>
    </recommendedName>
</protein>
<comment type="caution">
    <text evidence="3">The sequence shown here is derived from an EMBL/GenBank/DDBJ whole genome shotgun (WGS) entry which is preliminary data.</text>
</comment>
<dbReference type="Gene3D" id="3.10.450.240">
    <property type="match status" value="1"/>
</dbReference>
<dbReference type="SUPFAM" id="SSF54427">
    <property type="entry name" value="NTF2-like"/>
    <property type="match status" value="1"/>
</dbReference>
<dbReference type="OrthoDB" id="2185724at2"/>
<accession>A0A1L8TL85</accession>
<evidence type="ECO:0000256" key="2">
    <source>
        <dbReference type="SAM" id="SignalP"/>
    </source>
</evidence>
<dbReference type="AlphaFoldDB" id="A0A1L8TL85"/>